<organism evidence="1">
    <name type="scientific">Haemonchus placei</name>
    <name type="common">Barber's pole worm</name>
    <dbReference type="NCBI Taxonomy" id="6290"/>
    <lineage>
        <taxon>Eukaryota</taxon>
        <taxon>Metazoa</taxon>
        <taxon>Ecdysozoa</taxon>
        <taxon>Nematoda</taxon>
        <taxon>Chromadorea</taxon>
        <taxon>Rhabditida</taxon>
        <taxon>Rhabditina</taxon>
        <taxon>Rhabditomorpha</taxon>
        <taxon>Strongyloidea</taxon>
        <taxon>Trichostrongylidae</taxon>
        <taxon>Haemonchus</taxon>
    </lineage>
</organism>
<sequence length="100" mass="11820">LANRRLPVHLQDLLPVQRFHQQQPNRCDGTHRNHSIPLYQALHALQAEPYDGLLCRLPPQRMTRKMECQLIRDFSRNCHGRPLKVPQHDVVKLNAFQRKD</sequence>
<name>A0A0N4X0H8_HAEPC</name>
<reference evidence="1" key="1">
    <citation type="submission" date="2017-02" db="UniProtKB">
        <authorList>
            <consortium name="WormBaseParasite"/>
        </authorList>
    </citation>
    <scope>IDENTIFICATION</scope>
</reference>
<evidence type="ECO:0000313" key="1">
    <source>
        <dbReference type="WBParaSite" id="HPLM_0001775901-mRNA-1"/>
    </source>
</evidence>
<proteinExistence type="predicted"/>
<dbReference type="WBParaSite" id="HPLM_0001775901-mRNA-1">
    <property type="protein sequence ID" value="HPLM_0001775901-mRNA-1"/>
    <property type="gene ID" value="HPLM_0001775901"/>
</dbReference>
<dbReference type="AlphaFoldDB" id="A0A0N4X0H8"/>
<accession>A0A0N4X0H8</accession>
<protein>
    <submittedName>
        <fullName evidence="1">PET domain-containing protein</fullName>
    </submittedName>
</protein>